<evidence type="ECO:0000313" key="2">
    <source>
        <dbReference type="EMBL" id="SDC18197.1"/>
    </source>
</evidence>
<keyword evidence="1" id="KW-0812">Transmembrane</keyword>
<proteinExistence type="predicted"/>
<feature type="transmembrane region" description="Helical" evidence="1">
    <location>
        <begin position="15"/>
        <end position="38"/>
    </location>
</feature>
<accession>A0A1G6JHN7</accession>
<sequence>MIRQLKNLDMTFKHVRLFTAVLIPACMMFAGFCIYYCLKKVYVLANGKAILATVSSHRENIPVEASDHIRAFHESFFICPQ</sequence>
<reference evidence="3" key="1">
    <citation type="submission" date="2016-10" db="EMBL/GenBank/DDBJ databases">
        <authorList>
            <person name="Varghese N."/>
            <person name="Submissions S."/>
        </authorList>
    </citation>
    <scope>NUCLEOTIDE SEQUENCE [LARGE SCALE GENOMIC DNA]</scope>
    <source>
        <strain evidence="3">DSM 25811 / CCM 8410 / LMG 26954 / E90</strain>
    </source>
</reference>
<protein>
    <submittedName>
        <fullName evidence="2">Uncharacterized protein</fullName>
    </submittedName>
</protein>
<evidence type="ECO:0000256" key="1">
    <source>
        <dbReference type="SAM" id="Phobius"/>
    </source>
</evidence>
<keyword evidence="1" id="KW-1133">Transmembrane helix</keyword>
<keyword evidence="3" id="KW-1185">Reference proteome</keyword>
<dbReference type="STRING" id="1285928.SAMN04487894_101539"/>
<dbReference type="Proteomes" id="UP000198757">
    <property type="component" value="Unassembled WGS sequence"/>
</dbReference>
<gene>
    <name evidence="2" type="ORF">SAMN04487894_101539</name>
</gene>
<evidence type="ECO:0000313" key="3">
    <source>
        <dbReference type="Proteomes" id="UP000198757"/>
    </source>
</evidence>
<dbReference type="EMBL" id="FMZO01000001">
    <property type="protein sequence ID" value="SDC18197.1"/>
    <property type="molecule type" value="Genomic_DNA"/>
</dbReference>
<keyword evidence="1" id="KW-0472">Membrane</keyword>
<name>A0A1G6JHN7_NIADE</name>
<organism evidence="2 3">
    <name type="scientific">Niabella drilacis (strain DSM 25811 / CCM 8410 / CCUG 62505 / LMG 26954 / E90)</name>
    <dbReference type="NCBI Taxonomy" id="1285928"/>
    <lineage>
        <taxon>Bacteria</taxon>
        <taxon>Pseudomonadati</taxon>
        <taxon>Bacteroidota</taxon>
        <taxon>Chitinophagia</taxon>
        <taxon>Chitinophagales</taxon>
        <taxon>Chitinophagaceae</taxon>
        <taxon>Niabella</taxon>
    </lineage>
</organism>
<dbReference type="AlphaFoldDB" id="A0A1G6JHN7"/>